<dbReference type="Proteomes" id="UP000229366">
    <property type="component" value="Unassembled WGS sequence"/>
</dbReference>
<organism evidence="1 2">
    <name type="scientific">Polynucleobacter brandtiae</name>
    <dbReference type="NCBI Taxonomy" id="1938816"/>
    <lineage>
        <taxon>Bacteria</taxon>
        <taxon>Pseudomonadati</taxon>
        <taxon>Pseudomonadota</taxon>
        <taxon>Betaproteobacteria</taxon>
        <taxon>Burkholderiales</taxon>
        <taxon>Burkholderiaceae</taxon>
        <taxon>Polynucleobacter</taxon>
    </lineage>
</organism>
<evidence type="ECO:0000313" key="1">
    <source>
        <dbReference type="EMBL" id="PJI80110.1"/>
    </source>
</evidence>
<protein>
    <recommendedName>
        <fullName evidence="3">Sel1 repeat family protein</fullName>
    </recommendedName>
</protein>
<keyword evidence="2" id="KW-1185">Reference proteome</keyword>
<accession>A0A2M8VRK8</accession>
<comment type="caution">
    <text evidence="1">The sequence shown here is derived from an EMBL/GenBank/DDBJ whole genome shotgun (WGS) entry which is preliminary data.</text>
</comment>
<dbReference type="AlphaFoldDB" id="A0A2M8VRK8"/>
<sequence>MASREFLKILQSARLGDVSAQQNVAAAYLTGAFKTPIQPANALIWLEKSYLSITNQELSNLSLEISLGSGDHPTHPQLLGILEQIATVPLAATLNSTAFGFGWEIFWQMAQRDVSANHAVQWQLADLLLHPDKKILQANLVDWLANKRGESRVENHGVNRDQSDGHFVSLQKQAKAFLMHLASIDTPFTLSAKALLIQLQPKDEALSSLWGAWVEDENESALLQAAELGLTVAKYTLGLRLAQTTQASALTNNSSGKSNASLKKAAYWLDMAAKDGDRNAWFALGEIYRRPQFSGYSATESDRCFGMAADLGHAQAQFLKGAHLWRKREKSEEKVRGLQASYWIWQAHQQGVPEATLLLSKVLENITNQKSNDWHRLATNAQTVINHHAEHQLDQEWLLMCHRLIIANQFNLSKAELLLCEVSQLQHEHCVVVDIRHELPKILPRLIQIDTTQQRRCLLAAAKAFVGSESDQEGNLRQRRYRFDRLTEWLNTHYAQDQAVV</sequence>
<dbReference type="EMBL" id="PGTX01000002">
    <property type="protein sequence ID" value="PJI80110.1"/>
    <property type="molecule type" value="Genomic_DNA"/>
</dbReference>
<evidence type="ECO:0000313" key="2">
    <source>
        <dbReference type="Proteomes" id="UP000229366"/>
    </source>
</evidence>
<gene>
    <name evidence="1" type="ORF">B0G85_1096</name>
</gene>
<dbReference type="RefSeq" id="WP_100379431.1">
    <property type="nucleotide sequence ID" value="NZ_CBCSBW010000002.1"/>
</dbReference>
<dbReference type="InterPro" id="IPR011990">
    <property type="entry name" value="TPR-like_helical_dom_sf"/>
</dbReference>
<reference evidence="1 2" key="1">
    <citation type="submission" date="2017-11" db="EMBL/GenBank/DDBJ databases">
        <title>Genomic Encyclopedia of Type Strains, Phase III (KMG-III): the genomes of soil and plant-associated and newly described type strains.</title>
        <authorList>
            <person name="Whitman W."/>
        </authorList>
    </citation>
    <scope>NUCLEOTIDE SEQUENCE [LARGE SCALE GENOMIC DNA]</scope>
    <source>
        <strain evidence="1 2">UB-Domo-W1</strain>
    </source>
</reference>
<dbReference type="SUPFAM" id="SSF81901">
    <property type="entry name" value="HCP-like"/>
    <property type="match status" value="1"/>
</dbReference>
<proteinExistence type="predicted"/>
<name>A0A2M8VRK8_9BURK</name>
<dbReference type="Gene3D" id="1.25.40.10">
    <property type="entry name" value="Tetratricopeptide repeat domain"/>
    <property type="match status" value="1"/>
</dbReference>
<evidence type="ECO:0008006" key="3">
    <source>
        <dbReference type="Google" id="ProtNLM"/>
    </source>
</evidence>
<dbReference type="OrthoDB" id="9122776at2"/>